<dbReference type="Proteomes" id="UP000283314">
    <property type="component" value="Unassembled WGS sequence"/>
</dbReference>
<dbReference type="InterPro" id="IPR001387">
    <property type="entry name" value="Cro/C1-type_HTH"/>
</dbReference>
<dbReference type="Proteomes" id="UP000286186">
    <property type="component" value="Unassembled WGS sequence"/>
</dbReference>
<sequence>MFKDNLIELRKINNMSQEDLASQIGVSRQTLSKYETGESLPDIDKCSALAKVFGITVDDLINYDKEENMGVGVPPKGKYMFGMVKVGDKGQIVIPAKARKIFNIKPGDNLVILGDENAGLAILKEEDLLAMMQPAK</sequence>
<reference evidence="6 7" key="1">
    <citation type="submission" date="2018-08" db="EMBL/GenBank/DDBJ databases">
        <title>A genome reference for cultivated species of the human gut microbiota.</title>
        <authorList>
            <person name="Zou Y."/>
            <person name="Xue W."/>
            <person name="Luo G."/>
        </authorList>
    </citation>
    <scope>NUCLEOTIDE SEQUENCE [LARGE SCALE GENOMIC DNA]</scope>
    <source>
        <strain evidence="5 6">AF37-4</strain>
        <strain evidence="4 8">AM23-22</strain>
        <strain evidence="3 7">AM44-11BH</strain>
    </source>
</reference>
<evidence type="ECO:0000313" key="3">
    <source>
        <dbReference type="EMBL" id="RHA20121.1"/>
    </source>
</evidence>
<dbReference type="RefSeq" id="WP_117901034.1">
    <property type="nucleotide sequence ID" value="NZ_CABJDQ010000003.1"/>
</dbReference>
<evidence type="ECO:0000313" key="5">
    <source>
        <dbReference type="EMBL" id="RHL46480.1"/>
    </source>
</evidence>
<evidence type="ECO:0000259" key="2">
    <source>
        <dbReference type="PROSITE" id="PS50943"/>
    </source>
</evidence>
<dbReference type="EMBL" id="QROT01000003">
    <property type="protein sequence ID" value="RHL46480.1"/>
    <property type="molecule type" value="Genomic_DNA"/>
</dbReference>
<accession>A0A415LD51</accession>
<dbReference type="InterPro" id="IPR010982">
    <property type="entry name" value="Lambda_DNA-bd_dom_sf"/>
</dbReference>
<dbReference type="PANTHER" id="PTHR46558">
    <property type="entry name" value="TRACRIPTIONAL REGULATORY PROTEIN-RELATED-RELATED"/>
    <property type="match status" value="1"/>
</dbReference>
<evidence type="ECO:0000256" key="1">
    <source>
        <dbReference type="ARBA" id="ARBA00023125"/>
    </source>
</evidence>
<evidence type="ECO:0000313" key="6">
    <source>
        <dbReference type="Proteomes" id="UP000283314"/>
    </source>
</evidence>
<dbReference type="SMART" id="SM00530">
    <property type="entry name" value="HTH_XRE"/>
    <property type="match status" value="1"/>
</dbReference>
<dbReference type="Pfam" id="PF04014">
    <property type="entry name" value="MazE_antitoxin"/>
    <property type="match status" value="1"/>
</dbReference>
<dbReference type="PROSITE" id="PS50943">
    <property type="entry name" value="HTH_CROC1"/>
    <property type="match status" value="1"/>
</dbReference>
<keyword evidence="7" id="KW-1185">Reference proteome</keyword>
<evidence type="ECO:0000313" key="4">
    <source>
        <dbReference type="EMBL" id="RHF88514.1"/>
    </source>
</evidence>
<dbReference type="EMBL" id="QSFD01000002">
    <property type="protein sequence ID" value="RHA20121.1"/>
    <property type="molecule type" value="Genomic_DNA"/>
</dbReference>
<dbReference type="GeneID" id="66466526"/>
<dbReference type="Gene3D" id="1.10.260.40">
    <property type="entry name" value="lambda repressor-like DNA-binding domains"/>
    <property type="match status" value="1"/>
</dbReference>
<dbReference type="Gene3D" id="2.10.260.10">
    <property type="match status" value="1"/>
</dbReference>
<keyword evidence="1" id="KW-0238">DNA-binding</keyword>
<name>A0A415LD51_9FIRM</name>
<dbReference type="InterPro" id="IPR007159">
    <property type="entry name" value="SpoVT-AbrB_dom"/>
</dbReference>
<dbReference type="PANTHER" id="PTHR46558:SF11">
    <property type="entry name" value="HTH-TYPE TRANSCRIPTIONAL REGULATOR XRE"/>
    <property type="match status" value="1"/>
</dbReference>
<proteinExistence type="predicted"/>
<dbReference type="Proteomes" id="UP000284779">
    <property type="component" value="Unassembled WGS sequence"/>
</dbReference>
<dbReference type="EMBL" id="QRHR01000006">
    <property type="protein sequence ID" value="RHF88514.1"/>
    <property type="molecule type" value="Genomic_DNA"/>
</dbReference>
<evidence type="ECO:0000313" key="7">
    <source>
        <dbReference type="Proteomes" id="UP000284779"/>
    </source>
</evidence>
<dbReference type="NCBIfam" id="TIGR01439">
    <property type="entry name" value="lp_hng_hel_AbrB"/>
    <property type="match status" value="1"/>
</dbReference>
<dbReference type="AlphaFoldDB" id="A0A415LD51"/>
<dbReference type="GO" id="GO:0003677">
    <property type="term" value="F:DNA binding"/>
    <property type="evidence" value="ECO:0007669"/>
    <property type="project" value="UniProtKB-KW"/>
</dbReference>
<dbReference type="SUPFAM" id="SSF47413">
    <property type="entry name" value="lambda repressor-like DNA-binding domains"/>
    <property type="match status" value="1"/>
</dbReference>
<protein>
    <submittedName>
        <fullName evidence="5">Helix-turn-helix domain-containing protein</fullName>
    </submittedName>
</protein>
<dbReference type="Pfam" id="PF01381">
    <property type="entry name" value="HTH_3"/>
    <property type="match status" value="1"/>
</dbReference>
<dbReference type="InterPro" id="IPR037914">
    <property type="entry name" value="SpoVT-AbrB_sf"/>
</dbReference>
<dbReference type="CDD" id="cd00093">
    <property type="entry name" value="HTH_XRE"/>
    <property type="match status" value="1"/>
</dbReference>
<comment type="caution">
    <text evidence="5">The sequence shown here is derived from an EMBL/GenBank/DDBJ whole genome shotgun (WGS) entry which is preliminary data.</text>
</comment>
<feature type="domain" description="HTH cro/C1-type" evidence="2">
    <location>
        <begin position="6"/>
        <end position="60"/>
    </location>
</feature>
<organism evidence="5 6">
    <name type="scientific">Eubacterium ventriosum</name>
    <dbReference type="NCBI Taxonomy" id="39496"/>
    <lineage>
        <taxon>Bacteria</taxon>
        <taxon>Bacillati</taxon>
        <taxon>Bacillota</taxon>
        <taxon>Clostridia</taxon>
        <taxon>Eubacteriales</taxon>
        <taxon>Eubacteriaceae</taxon>
        <taxon>Eubacterium</taxon>
    </lineage>
</organism>
<dbReference type="SUPFAM" id="SSF89447">
    <property type="entry name" value="AbrB/MazE/MraZ-like"/>
    <property type="match status" value="1"/>
</dbReference>
<dbReference type="SMART" id="SM00966">
    <property type="entry name" value="SpoVT_AbrB"/>
    <property type="match status" value="1"/>
</dbReference>
<gene>
    <name evidence="5" type="ORF">DW018_04655</name>
    <name evidence="4" type="ORF">DW652_07170</name>
    <name evidence="3" type="ORF">DW944_03000</name>
</gene>
<evidence type="ECO:0000313" key="8">
    <source>
        <dbReference type="Proteomes" id="UP000286186"/>
    </source>
</evidence>